<evidence type="ECO:0008006" key="3">
    <source>
        <dbReference type="Google" id="ProtNLM"/>
    </source>
</evidence>
<dbReference type="AlphaFoldDB" id="A0A1L0A4U4"/>
<accession>A0A1L0A4U4</accession>
<protein>
    <recommendedName>
        <fullName evidence="3">DUF1566 domain-containing protein</fullName>
    </recommendedName>
</protein>
<dbReference type="Proteomes" id="UP000183794">
    <property type="component" value="Unassembled WGS sequence"/>
</dbReference>
<dbReference type="RefSeq" id="WP_075518348.1">
    <property type="nucleotide sequence ID" value="NZ_FPLD01000096.1"/>
</dbReference>
<gene>
    <name evidence="1" type="ORF">NVI5450_3437</name>
</gene>
<dbReference type="EMBL" id="FPLD01000096">
    <property type="protein sequence ID" value="SGZ09319.1"/>
    <property type="molecule type" value="Genomic_DNA"/>
</dbReference>
<reference evidence="1 2" key="1">
    <citation type="submission" date="2016-11" db="EMBL/GenBank/DDBJ databases">
        <authorList>
            <person name="Jaros S."/>
            <person name="Januszkiewicz K."/>
            <person name="Wedrychowicz H."/>
        </authorList>
    </citation>
    <scope>NUCLEOTIDE SEQUENCE [LARGE SCALE GENOMIC DNA]</scope>
    <source>
        <strain evidence="1">NVI 5450</strain>
    </source>
</reference>
<proteinExistence type="predicted"/>
<organism evidence="1 2">
    <name type="scientific">Moritella viscosa</name>
    <dbReference type="NCBI Taxonomy" id="80854"/>
    <lineage>
        <taxon>Bacteria</taxon>
        <taxon>Pseudomonadati</taxon>
        <taxon>Pseudomonadota</taxon>
        <taxon>Gammaproteobacteria</taxon>
        <taxon>Alteromonadales</taxon>
        <taxon>Moritellaceae</taxon>
        <taxon>Moritella</taxon>
    </lineage>
</organism>
<dbReference type="OrthoDB" id="9805202at2"/>
<sequence length="390" mass="43787">MFELSIFLVVFLPISDKKIPLFSSLLALYQKFISLLGDAAVLDLTQAKLLAKDSLKQASDAGFSVLKADALVSTRFAKLDELGHYLPSATTYQQGWRCVEDTQITGKRRVWSLLKDGLPNGKDDIAYDASSAGIPSVLGSNGYLASENTAQLCGFSDWKVPHLVQLLSIKTKDIPKNSKLTLDTEVFPNHLALLPEYDKSGGVRFYYWSNMAYQGEQYVFTYDTNKASEGTAEQKTDGSEDRVVLARLVREEANSYELLNSSGVVVSDRSSAVCARDNISGLTWQLFSGVDKNTRFKKYIDAQSLLEDQKHNSICGKSNWRFPAKTEFYGLVPTDNIVFAYNDVKHNEYNYNRYYITNNAVAINMDTGKEKIISTSQYDYSKYLFRFVAN</sequence>
<evidence type="ECO:0000313" key="2">
    <source>
        <dbReference type="Proteomes" id="UP000183794"/>
    </source>
</evidence>
<evidence type="ECO:0000313" key="1">
    <source>
        <dbReference type="EMBL" id="SGZ09319.1"/>
    </source>
</evidence>
<name>A0A1L0A4U4_9GAMM</name>